<dbReference type="RefSeq" id="WP_080319998.1">
    <property type="nucleotide sequence ID" value="NZ_MTBC01000016.1"/>
</dbReference>
<gene>
    <name evidence="1" type="ORF">BUL40_15630</name>
</gene>
<comment type="caution">
    <text evidence="1">The sequence shown here is derived from an EMBL/GenBank/DDBJ whole genome shotgun (WGS) entry which is preliminary data.</text>
</comment>
<name>A0A1V6LNA6_9FLAO</name>
<keyword evidence="2" id="KW-1185">Reference proteome</keyword>
<sequence length="287" mass="31835">MIDFTFCEIEKAFKGLYSDNEVISITPIIKGANEPFSFNPKTVYYGKFANIADASTLLYKLTEIEKGVEDILFTRAESLVYDSFTGYRVQLKNSLEDFKPKPKVSIYFDFTHSDGHPAHTTLNGAPIVQGHNIFEMDEVIGQTLVNVSHNYGLTLTPEYSDEQTLLISLSDMTFNSGLNRYQLVVYAWGEPEPVQDKDVVIVMDFQQANGFGQMININGIPLEAGNNTVPLSVVLNNPVVTLDGSVGVSLSQQFGTQETSLQLLESDLAYLSFSDSYQVTLYVIGVS</sequence>
<dbReference type="EMBL" id="MTBC01000016">
    <property type="protein sequence ID" value="OQD41507.1"/>
    <property type="molecule type" value="Genomic_DNA"/>
</dbReference>
<evidence type="ECO:0000313" key="1">
    <source>
        <dbReference type="EMBL" id="OQD41507.1"/>
    </source>
</evidence>
<accession>A0A1V6LNA6</accession>
<proteinExistence type="predicted"/>
<dbReference type="AlphaFoldDB" id="A0A1V6LNA6"/>
<dbReference type="OrthoDB" id="1423996at2"/>
<evidence type="ECO:0000313" key="2">
    <source>
        <dbReference type="Proteomes" id="UP000191680"/>
    </source>
</evidence>
<organism evidence="1 2">
    <name type="scientific">Croceivirga radicis</name>
    <dbReference type="NCBI Taxonomy" id="1929488"/>
    <lineage>
        <taxon>Bacteria</taxon>
        <taxon>Pseudomonadati</taxon>
        <taxon>Bacteroidota</taxon>
        <taxon>Flavobacteriia</taxon>
        <taxon>Flavobacteriales</taxon>
        <taxon>Flavobacteriaceae</taxon>
        <taxon>Croceivirga</taxon>
    </lineage>
</organism>
<dbReference type="Proteomes" id="UP000191680">
    <property type="component" value="Unassembled WGS sequence"/>
</dbReference>
<protein>
    <submittedName>
        <fullName evidence="1">Uncharacterized protein</fullName>
    </submittedName>
</protein>
<reference evidence="1 2" key="1">
    <citation type="submission" date="2016-12" db="EMBL/GenBank/DDBJ databases">
        <authorList>
            <person name="Song W.-J."/>
            <person name="Kurnit D.M."/>
        </authorList>
    </citation>
    <scope>NUCLEOTIDE SEQUENCE [LARGE SCALE GENOMIC DNA]</scope>
    <source>
        <strain evidence="1 2">HSG9</strain>
    </source>
</reference>